<dbReference type="GO" id="GO:0050808">
    <property type="term" value="P:synapse organization"/>
    <property type="evidence" value="ECO:0007669"/>
    <property type="project" value="TreeGrafter"/>
</dbReference>
<dbReference type="SMART" id="SM00408">
    <property type="entry name" value="IGc2"/>
    <property type="match status" value="1"/>
</dbReference>
<feature type="domain" description="Ig-like" evidence="1">
    <location>
        <begin position="30"/>
        <end position="107"/>
    </location>
</feature>
<dbReference type="GO" id="GO:0030424">
    <property type="term" value="C:axon"/>
    <property type="evidence" value="ECO:0007669"/>
    <property type="project" value="TreeGrafter"/>
</dbReference>
<dbReference type="Gene3D" id="2.60.40.10">
    <property type="entry name" value="Immunoglobulins"/>
    <property type="match status" value="1"/>
</dbReference>
<reference evidence="2" key="1">
    <citation type="submission" date="2025-08" db="UniProtKB">
        <authorList>
            <consortium name="Ensembl"/>
        </authorList>
    </citation>
    <scope>IDENTIFICATION</scope>
</reference>
<dbReference type="PANTHER" id="PTHR45080:SF32">
    <property type="entry name" value="MAM DOMAIN CONTAINING GLYCOSYLPHOSPHATIDYLINOSITOL ANCHOR 1"/>
    <property type="match status" value="1"/>
</dbReference>
<evidence type="ECO:0000313" key="3">
    <source>
        <dbReference type="Proteomes" id="UP000261660"/>
    </source>
</evidence>
<dbReference type="GO" id="GO:0005886">
    <property type="term" value="C:plasma membrane"/>
    <property type="evidence" value="ECO:0007669"/>
    <property type="project" value="TreeGrafter"/>
</dbReference>
<dbReference type="PROSITE" id="PS50835">
    <property type="entry name" value="IG_LIKE"/>
    <property type="match status" value="1"/>
</dbReference>
<sequence>MNGAEGNKRLPRAPNISFCKLKILSHWKAPSFTNTPSPVEGIKGKDASLHCEVYGTPPFQVNWYKDKRPLKESRKYKMVIEASSATLHIMKLELDDAGLYECRVSNNLDKGWQTNLGFLQIQCQDHR</sequence>
<dbReference type="InterPro" id="IPR003598">
    <property type="entry name" value="Ig_sub2"/>
</dbReference>
<organism evidence="2 3">
    <name type="scientific">Labrus bergylta</name>
    <name type="common">ballan wrasse</name>
    <dbReference type="NCBI Taxonomy" id="56723"/>
    <lineage>
        <taxon>Eukaryota</taxon>
        <taxon>Metazoa</taxon>
        <taxon>Chordata</taxon>
        <taxon>Craniata</taxon>
        <taxon>Vertebrata</taxon>
        <taxon>Euteleostomi</taxon>
        <taxon>Actinopterygii</taxon>
        <taxon>Neopterygii</taxon>
        <taxon>Teleostei</taxon>
        <taxon>Neoteleostei</taxon>
        <taxon>Acanthomorphata</taxon>
        <taxon>Eupercaria</taxon>
        <taxon>Labriformes</taxon>
        <taxon>Labridae</taxon>
        <taxon>Labrus</taxon>
    </lineage>
</organism>
<dbReference type="InterPro" id="IPR003599">
    <property type="entry name" value="Ig_sub"/>
</dbReference>
<dbReference type="Proteomes" id="UP000261660">
    <property type="component" value="Unplaced"/>
</dbReference>
<dbReference type="InterPro" id="IPR007110">
    <property type="entry name" value="Ig-like_dom"/>
</dbReference>
<keyword evidence="3" id="KW-1185">Reference proteome</keyword>
<dbReference type="SMART" id="SM00409">
    <property type="entry name" value="IG"/>
    <property type="match status" value="1"/>
</dbReference>
<dbReference type="InterPro" id="IPR050958">
    <property type="entry name" value="Cell_Adh-Cytoskel_Orgn"/>
</dbReference>
<accession>A0A3Q3GSD3</accession>
<dbReference type="GO" id="GO:0008046">
    <property type="term" value="F:axon guidance receptor activity"/>
    <property type="evidence" value="ECO:0007669"/>
    <property type="project" value="TreeGrafter"/>
</dbReference>
<name>A0A3Q3GSD3_9LABR</name>
<dbReference type="Pfam" id="PF07679">
    <property type="entry name" value="I-set"/>
    <property type="match status" value="1"/>
</dbReference>
<dbReference type="InterPro" id="IPR013783">
    <property type="entry name" value="Ig-like_fold"/>
</dbReference>
<dbReference type="GeneTree" id="ENSGT00960000187365"/>
<evidence type="ECO:0000259" key="1">
    <source>
        <dbReference type="PROSITE" id="PS50835"/>
    </source>
</evidence>
<dbReference type="GO" id="GO:0043025">
    <property type="term" value="C:neuronal cell body"/>
    <property type="evidence" value="ECO:0007669"/>
    <property type="project" value="TreeGrafter"/>
</dbReference>
<evidence type="ECO:0000313" key="2">
    <source>
        <dbReference type="Ensembl" id="ENSLBEP00000034204.1"/>
    </source>
</evidence>
<dbReference type="InParanoid" id="A0A3Q3GSD3"/>
<dbReference type="CDD" id="cd00096">
    <property type="entry name" value="Ig"/>
    <property type="match status" value="1"/>
</dbReference>
<dbReference type="InterPro" id="IPR013098">
    <property type="entry name" value="Ig_I-set"/>
</dbReference>
<dbReference type="STRING" id="56723.ENSLBEP00000034204"/>
<reference evidence="2" key="2">
    <citation type="submission" date="2025-09" db="UniProtKB">
        <authorList>
            <consortium name="Ensembl"/>
        </authorList>
    </citation>
    <scope>IDENTIFICATION</scope>
</reference>
<dbReference type="GO" id="GO:0007156">
    <property type="term" value="P:homophilic cell adhesion via plasma membrane adhesion molecules"/>
    <property type="evidence" value="ECO:0007669"/>
    <property type="project" value="TreeGrafter"/>
</dbReference>
<dbReference type="InterPro" id="IPR036179">
    <property type="entry name" value="Ig-like_dom_sf"/>
</dbReference>
<dbReference type="SUPFAM" id="SSF48726">
    <property type="entry name" value="Immunoglobulin"/>
    <property type="match status" value="1"/>
</dbReference>
<dbReference type="Ensembl" id="ENSLBET00000035685.1">
    <property type="protein sequence ID" value="ENSLBEP00000034204.1"/>
    <property type="gene ID" value="ENSLBEG00000025742.1"/>
</dbReference>
<proteinExistence type="predicted"/>
<dbReference type="AlphaFoldDB" id="A0A3Q3GSD3"/>
<protein>
    <recommendedName>
        <fullName evidence="1">Ig-like domain-containing protein</fullName>
    </recommendedName>
</protein>
<dbReference type="PANTHER" id="PTHR45080">
    <property type="entry name" value="CONTACTIN 5"/>
    <property type="match status" value="1"/>
</dbReference>